<dbReference type="GO" id="GO:0005524">
    <property type="term" value="F:ATP binding"/>
    <property type="evidence" value="ECO:0007669"/>
    <property type="project" value="UniProtKB-KW"/>
</dbReference>
<dbReference type="Gene3D" id="3.40.50.800">
    <property type="entry name" value="Anticodon-binding domain"/>
    <property type="match status" value="1"/>
</dbReference>
<dbReference type="CDD" id="cd00858">
    <property type="entry name" value="GlyRS_anticodon"/>
    <property type="match status" value="1"/>
</dbReference>
<dbReference type="InterPro" id="IPR002314">
    <property type="entry name" value="aa-tRNA-synt_IIb"/>
</dbReference>
<dbReference type="FunFam" id="3.40.50.800:FF:000002">
    <property type="entry name" value="Glycine--tRNA ligase"/>
    <property type="match status" value="1"/>
</dbReference>
<dbReference type="EMBL" id="MGKD01000017">
    <property type="protein sequence ID" value="OGN19411.1"/>
    <property type="molecule type" value="Genomic_DNA"/>
</dbReference>
<evidence type="ECO:0000256" key="5">
    <source>
        <dbReference type="ARBA" id="ARBA00022741"/>
    </source>
</evidence>
<proteinExistence type="inferred from homology"/>
<dbReference type="NCBIfam" id="NF003211">
    <property type="entry name" value="PRK04173.1"/>
    <property type="match status" value="1"/>
</dbReference>
<dbReference type="GO" id="GO:0004081">
    <property type="term" value="F:bis(5'-nucleosyl)-tetraphosphatase (asymmetrical) activity"/>
    <property type="evidence" value="ECO:0007669"/>
    <property type="project" value="UniProtKB-ARBA"/>
</dbReference>
<dbReference type="InterPro" id="IPR002315">
    <property type="entry name" value="tRNA-synt_gly"/>
</dbReference>
<evidence type="ECO:0000256" key="4">
    <source>
        <dbReference type="ARBA" id="ARBA00022598"/>
    </source>
</evidence>
<evidence type="ECO:0000256" key="2">
    <source>
        <dbReference type="ARBA" id="ARBA00012829"/>
    </source>
</evidence>
<dbReference type="Pfam" id="PF03129">
    <property type="entry name" value="HGTP_anticodon"/>
    <property type="match status" value="1"/>
</dbReference>
<keyword evidence="3" id="KW-0963">Cytoplasm</keyword>
<evidence type="ECO:0000256" key="7">
    <source>
        <dbReference type="ARBA" id="ARBA00022917"/>
    </source>
</evidence>
<dbReference type="EC" id="6.1.1.14" evidence="2"/>
<dbReference type="GO" id="GO:1990742">
    <property type="term" value="C:microvesicle"/>
    <property type="evidence" value="ECO:0007669"/>
    <property type="project" value="UniProtKB-ARBA"/>
</dbReference>
<comment type="caution">
    <text evidence="10">The sequence shown here is derived from an EMBL/GenBank/DDBJ whole genome shotgun (WGS) entry which is preliminary data.</text>
</comment>
<dbReference type="AlphaFoldDB" id="A0A1F8G2A7"/>
<dbReference type="CDD" id="cd00774">
    <property type="entry name" value="GlyRS-like_core"/>
    <property type="match status" value="1"/>
</dbReference>
<dbReference type="SUPFAM" id="SSF52954">
    <property type="entry name" value="Class II aaRS ABD-related"/>
    <property type="match status" value="1"/>
</dbReference>
<dbReference type="NCBIfam" id="TIGR00389">
    <property type="entry name" value="glyS_dimeric"/>
    <property type="match status" value="1"/>
</dbReference>
<dbReference type="InterPro" id="IPR045864">
    <property type="entry name" value="aa-tRNA-synth_II/BPL/LPL"/>
</dbReference>
<keyword evidence="4 10" id="KW-0436">Ligase</keyword>
<comment type="similarity">
    <text evidence="1">Belongs to the class-II aminoacyl-tRNA synthetase family.</text>
</comment>
<gene>
    <name evidence="10" type="ORF">A3F25_00770</name>
</gene>
<dbReference type="InterPro" id="IPR006195">
    <property type="entry name" value="aa-tRNA-synth_II"/>
</dbReference>
<evidence type="ECO:0000313" key="10">
    <source>
        <dbReference type="EMBL" id="OGN19411.1"/>
    </source>
</evidence>
<dbReference type="Gene3D" id="3.30.930.10">
    <property type="entry name" value="Bira Bifunctional Protein, Domain 2"/>
    <property type="match status" value="1"/>
</dbReference>
<dbReference type="PANTHER" id="PTHR10745:SF8">
    <property type="entry name" value="DNA POLYMERASE SUBUNIT GAMMA-2, MITOCHONDRIAL"/>
    <property type="match status" value="1"/>
</dbReference>
<dbReference type="InterPro" id="IPR027031">
    <property type="entry name" value="Gly-tRNA_synthase/POLG2"/>
</dbReference>
<evidence type="ECO:0000256" key="8">
    <source>
        <dbReference type="ARBA" id="ARBA00023146"/>
    </source>
</evidence>
<dbReference type="Pfam" id="PF00587">
    <property type="entry name" value="tRNA-synt_2b"/>
    <property type="match status" value="1"/>
</dbReference>
<dbReference type="GO" id="GO:0006426">
    <property type="term" value="P:glycyl-tRNA aminoacylation"/>
    <property type="evidence" value="ECO:0007669"/>
    <property type="project" value="InterPro"/>
</dbReference>
<name>A0A1F8G2A7_9BACT</name>
<accession>A0A1F8G2A7</accession>
<dbReference type="GO" id="GO:0004820">
    <property type="term" value="F:glycine-tRNA ligase activity"/>
    <property type="evidence" value="ECO:0007669"/>
    <property type="project" value="UniProtKB-EC"/>
</dbReference>
<dbReference type="GO" id="GO:0070062">
    <property type="term" value="C:extracellular exosome"/>
    <property type="evidence" value="ECO:0007669"/>
    <property type="project" value="UniProtKB-ARBA"/>
</dbReference>
<dbReference type="InterPro" id="IPR033731">
    <property type="entry name" value="GlyRS-like_core"/>
</dbReference>
<dbReference type="GO" id="GO:0005737">
    <property type="term" value="C:cytoplasm"/>
    <property type="evidence" value="ECO:0007669"/>
    <property type="project" value="InterPro"/>
</dbReference>
<dbReference type="STRING" id="1802689.A3F25_00770"/>
<dbReference type="PANTHER" id="PTHR10745">
    <property type="entry name" value="GLYCYL-TRNA SYNTHETASE/DNA POLYMERASE SUBUNIT GAMMA-2"/>
    <property type="match status" value="1"/>
</dbReference>
<sequence>MEKQKQQDLMEKIVSLCKRRGFVFPGSEIYGGFAGTYDYGHYGVLLRKNVIETWQQVMRDHDNIAFIESSIFTAPRVWEASGHTTGFSDPLVSCKKCRTNHRADHLLEAVGVKADEKMSEAQINKLFDENRDKLKCSVCEKKDFGSVRAKKLLATSTLGMFAEDDQEVYLRAETAQGIYINYKNILDAGPFSIPFGIAQVGKVFRNEISPRQFLFRKREFEQMEMQYFVHPRDAKDFYEKWKEERMTYYSKLGIKKEKLRWKRHDNLVFYAKDAWDIQYEFPFGWDELEGVHYRGDYDLNQHQKYSGVDMSAYDEETKTHFIPHVVETSVGVDRTILMLLANAYDEDEMGGEKRVVLRFAPNVAPIKAAVFPLLRNKPQLVEKAREIFRALKKMFGNIIFDDNGNIGKRYRRQDEIGTPFCITIDFDSLEKGDVTVRDRDSGKQERVKIEDLVKKINF</sequence>
<evidence type="ECO:0000256" key="3">
    <source>
        <dbReference type="ARBA" id="ARBA00022490"/>
    </source>
</evidence>
<dbReference type="SUPFAM" id="SSF55681">
    <property type="entry name" value="Class II aaRS and biotin synthetases"/>
    <property type="match status" value="1"/>
</dbReference>
<dbReference type="PRINTS" id="PR01043">
    <property type="entry name" value="TRNASYNTHGLY"/>
</dbReference>
<dbReference type="PROSITE" id="PS50862">
    <property type="entry name" value="AA_TRNA_LIGASE_II"/>
    <property type="match status" value="1"/>
</dbReference>
<reference evidence="10 11" key="1">
    <citation type="journal article" date="2016" name="Nat. Commun.">
        <title>Thousands of microbial genomes shed light on interconnected biogeochemical processes in an aquifer system.</title>
        <authorList>
            <person name="Anantharaman K."/>
            <person name="Brown C.T."/>
            <person name="Hug L.A."/>
            <person name="Sharon I."/>
            <person name="Castelle C.J."/>
            <person name="Probst A.J."/>
            <person name="Thomas B.C."/>
            <person name="Singh A."/>
            <person name="Wilkins M.J."/>
            <person name="Karaoz U."/>
            <person name="Brodie E.L."/>
            <person name="Williams K.H."/>
            <person name="Hubbard S.S."/>
            <person name="Banfield J.F."/>
        </authorList>
    </citation>
    <scope>NUCLEOTIDE SEQUENCE [LARGE SCALE GENOMIC DNA]</scope>
</reference>
<keyword evidence="6" id="KW-0067">ATP-binding</keyword>
<dbReference type="InterPro" id="IPR004154">
    <property type="entry name" value="Anticodon-bd"/>
</dbReference>
<protein>
    <recommendedName>
        <fullName evidence="2">glycine--tRNA ligase</fullName>
        <ecNumber evidence="2">6.1.1.14</ecNumber>
    </recommendedName>
</protein>
<organism evidence="10 11">
    <name type="scientific">Candidatus Yanofskybacteria bacterium RIFCSPHIGHO2_12_FULL_45_19b</name>
    <dbReference type="NCBI Taxonomy" id="1802689"/>
    <lineage>
        <taxon>Bacteria</taxon>
        <taxon>Candidatus Yanofskyibacteriota</taxon>
    </lineage>
</organism>
<keyword evidence="7" id="KW-0648">Protein biosynthesis</keyword>
<evidence type="ECO:0000313" key="11">
    <source>
        <dbReference type="Proteomes" id="UP000177478"/>
    </source>
</evidence>
<dbReference type="InterPro" id="IPR036621">
    <property type="entry name" value="Anticodon-bd_dom_sf"/>
</dbReference>
<dbReference type="GO" id="GO:0015966">
    <property type="term" value="P:diadenosine tetraphosphate biosynthetic process"/>
    <property type="evidence" value="ECO:0007669"/>
    <property type="project" value="UniProtKB-ARBA"/>
</dbReference>
<evidence type="ECO:0000259" key="9">
    <source>
        <dbReference type="PROSITE" id="PS50862"/>
    </source>
</evidence>
<feature type="domain" description="Aminoacyl-transfer RNA synthetases class-II family profile" evidence="9">
    <location>
        <begin position="8"/>
        <end position="361"/>
    </location>
</feature>
<evidence type="ECO:0000256" key="1">
    <source>
        <dbReference type="ARBA" id="ARBA00008226"/>
    </source>
</evidence>
<keyword evidence="5" id="KW-0547">Nucleotide-binding</keyword>
<evidence type="ECO:0000256" key="6">
    <source>
        <dbReference type="ARBA" id="ARBA00022840"/>
    </source>
</evidence>
<keyword evidence="8" id="KW-0030">Aminoacyl-tRNA synthetase</keyword>
<dbReference type="Proteomes" id="UP000177478">
    <property type="component" value="Unassembled WGS sequence"/>
</dbReference>